<reference evidence="3" key="1">
    <citation type="journal article" date="2017" name="J. Biotechnol.">
        <title>Complete genome sequence of Novosphingobium resinovorum SA1, a versatile xenobiotic-degrading bacterium capable of utilizing sulfanilic acid.</title>
        <authorList>
            <person name="Hegedus B."/>
            <person name="Kos P.B."/>
            <person name="Balint B."/>
            <person name="Maroti G."/>
            <person name="Gan H.M."/>
            <person name="Perei K."/>
            <person name="Rakhely G."/>
        </authorList>
    </citation>
    <scope>NUCLEOTIDE SEQUENCE [LARGE SCALE GENOMIC DNA]</scope>
    <source>
        <strain evidence="3">SA1</strain>
    </source>
</reference>
<gene>
    <name evidence="2" type="ORF">BES08_28250</name>
</gene>
<keyword evidence="1" id="KW-1133">Transmembrane helix</keyword>
<accession>A0A1D8AF09</accession>
<dbReference type="Proteomes" id="UP000094626">
    <property type="component" value="Plasmid pSA2"/>
</dbReference>
<feature type="transmembrane region" description="Helical" evidence="1">
    <location>
        <begin position="9"/>
        <end position="31"/>
    </location>
</feature>
<dbReference type="KEGG" id="nre:BES08_28250"/>
<evidence type="ECO:0000256" key="1">
    <source>
        <dbReference type="SAM" id="Phobius"/>
    </source>
</evidence>
<dbReference type="EMBL" id="CP017077">
    <property type="protein sequence ID" value="AOR80706.1"/>
    <property type="molecule type" value="Genomic_DNA"/>
</dbReference>
<name>A0A1D8AF09_9SPHN</name>
<proteinExistence type="predicted"/>
<keyword evidence="1" id="KW-0472">Membrane</keyword>
<geneLocation type="plasmid" evidence="2 3">
    <name>pSA2</name>
</geneLocation>
<evidence type="ECO:0000313" key="2">
    <source>
        <dbReference type="EMBL" id="AOR80706.1"/>
    </source>
</evidence>
<keyword evidence="3" id="KW-1185">Reference proteome</keyword>
<keyword evidence="1" id="KW-0812">Transmembrane</keyword>
<sequence>MPRQKPTRVIIIAGSIAIGTIIAIAIIAGMIDHVIGAIAHIAIIAVAGPNGVTTAEFVSAARLERVAYPLIAVG</sequence>
<evidence type="ECO:0000313" key="3">
    <source>
        <dbReference type="Proteomes" id="UP000094626"/>
    </source>
</evidence>
<organism evidence="2 3">
    <name type="scientific">Novosphingobium resinovorum</name>
    <dbReference type="NCBI Taxonomy" id="158500"/>
    <lineage>
        <taxon>Bacteria</taxon>
        <taxon>Pseudomonadati</taxon>
        <taxon>Pseudomonadota</taxon>
        <taxon>Alphaproteobacteria</taxon>
        <taxon>Sphingomonadales</taxon>
        <taxon>Sphingomonadaceae</taxon>
        <taxon>Novosphingobium</taxon>
    </lineage>
</organism>
<keyword evidence="2" id="KW-0614">Plasmid</keyword>
<protein>
    <submittedName>
        <fullName evidence="2">Uncharacterized protein</fullName>
    </submittedName>
</protein>
<feature type="transmembrane region" description="Helical" evidence="1">
    <location>
        <begin position="37"/>
        <end position="58"/>
    </location>
</feature>
<dbReference type="AlphaFoldDB" id="A0A1D8AF09"/>